<dbReference type="PANTHER" id="PTHR31302">
    <property type="entry name" value="TRANSMEMBRANE PROTEIN WITH METALLOPHOSPHOESTERASE DOMAIN-RELATED"/>
    <property type="match status" value="1"/>
</dbReference>
<sequence length="284" mass="30724">MRFFRRRRWLTALLIILLALSGGIAWLVANARAMPVVRRWDVSLPFPADAPRRPVTIALMTDSHLSGPDNSPERMARIVAQVNGLQPDLIVLGGDYIGDDKGGATYGPVESIAPFAALRAPLGVVAVLGNHDARKHALIGRKQWHQLFARIGITLLDNQAVRRGPLAVGGLRDIYTGRPDIPKTLDAMRAMGGAPLMLAHGPDVFPLLPDEAMLTLVGHTHCGQVALPFAGIVYVPSRYGTRYACGLYRDGAKRMIVSAGLGTSGLPIRLLAPPDVWLITIHPR</sequence>
<comment type="caution">
    <text evidence="4">The sequence shown here is derived from an EMBL/GenBank/DDBJ whole genome shotgun (WGS) entry which is preliminary data.</text>
</comment>
<dbReference type="GO" id="GO:0046872">
    <property type="term" value="F:metal ion binding"/>
    <property type="evidence" value="ECO:0007669"/>
    <property type="project" value="UniProtKB-KW"/>
</dbReference>
<keyword evidence="1" id="KW-0479">Metal-binding</keyword>
<dbReference type="GO" id="GO:0008758">
    <property type="term" value="F:UDP-2,3-diacylglucosamine hydrolase activity"/>
    <property type="evidence" value="ECO:0007669"/>
    <property type="project" value="TreeGrafter"/>
</dbReference>
<protein>
    <submittedName>
        <fullName evidence="4">Phosphohydrolase</fullName>
    </submittedName>
</protein>
<dbReference type="Proteomes" id="UP000033874">
    <property type="component" value="Unassembled WGS sequence"/>
</dbReference>
<evidence type="ECO:0000259" key="3">
    <source>
        <dbReference type="Pfam" id="PF00149"/>
    </source>
</evidence>
<dbReference type="PANTHER" id="PTHR31302:SF31">
    <property type="entry name" value="PHOSPHODIESTERASE YAEI"/>
    <property type="match status" value="1"/>
</dbReference>
<evidence type="ECO:0000313" key="4">
    <source>
        <dbReference type="EMBL" id="KKW91395.1"/>
    </source>
</evidence>
<dbReference type="RefSeq" id="WP_046764912.1">
    <property type="nucleotide sequence ID" value="NZ_LBIC01000007.1"/>
</dbReference>
<dbReference type="STRING" id="56193.YP76_16160"/>
<evidence type="ECO:0000256" key="2">
    <source>
        <dbReference type="ARBA" id="ARBA00022801"/>
    </source>
</evidence>
<dbReference type="InterPro" id="IPR051158">
    <property type="entry name" value="Metallophosphoesterase_sf"/>
</dbReference>
<dbReference type="InterPro" id="IPR004843">
    <property type="entry name" value="Calcineurin-like_PHP"/>
</dbReference>
<dbReference type="GO" id="GO:0016020">
    <property type="term" value="C:membrane"/>
    <property type="evidence" value="ECO:0007669"/>
    <property type="project" value="GOC"/>
</dbReference>
<dbReference type="EMBL" id="LBIC01000007">
    <property type="protein sequence ID" value="KKW91395.1"/>
    <property type="molecule type" value="Genomic_DNA"/>
</dbReference>
<dbReference type="SUPFAM" id="SSF56300">
    <property type="entry name" value="Metallo-dependent phosphatases"/>
    <property type="match status" value="1"/>
</dbReference>
<organism evidence="4 5">
    <name type="scientific">Sphingobium chungbukense</name>
    <dbReference type="NCBI Taxonomy" id="56193"/>
    <lineage>
        <taxon>Bacteria</taxon>
        <taxon>Pseudomonadati</taxon>
        <taxon>Pseudomonadota</taxon>
        <taxon>Alphaproteobacteria</taxon>
        <taxon>Sphingomonadales</taxon>
        <taxon>Sphingomonadaceae</taxon>
        <taxon>Sphingobium</taxon>
    </lineage>
</organism>
<dbReference type="GO" id="GO:0009245">
    <property type="term" value="P:lipid A biosynthetic process"/>
    <property type="evidence" value="ECO:0007669"/>
    <property type="project" value="TreeGrafter"/>
</dbReference>
<dbReference type="Pfam" id="PF00149">
    <property type="entry name" value="Metallophos"/>
    <property type="match status" value="1"/>
</dbReference>
<evidence type="ECO:0000256" key="1">
    <source>
        <dbReference type="ARBA" id="ARBA00022723"/>
    </source>
</evidence>
<evidence type="ECO:0000313" key="5">
    <source>
        <dbReference type="Proteomes" id="UP000033874"/>
    </source>
</evidence>
<dbReference type="PATRIC" id="fig|56193.3.peg.3384"/>
<dbReference type="AlphaFoldDB" id="A0A0M3ANH5"/>
<dbReference type="Gene3D" id="3.60.21.10">
    <property type="match status" value="1"/>
</dbReference>
<accession>A0A0M3ANH5</accession>
<name>A0A0M3ANH5_9SPHN</name>
<reference evidence="4 5" key="1">
    <citation type="submission" date="2015-04" db="EMBL/GenBank/DDBJ databases">
        <title>Genome sequence of aromatic hydrocarbons-degrading Sphingobium chungbukense DJ77.</title>
        <authorList>
            <person name="Kim Y.-C."/>
            <person name="Chae J.-C."/>
        </authorList>
    </citation>
    <scope>NUCLEOTIDE SEQUENCE [LARGE SCALE GENOMIC DNA]</scope>
    <source>
        <strain evidence="4 5">DJ77</strain>
    </source>
</reference>
<proteinExistence type="predicted"/>
<keyword evidence="5" id="KW-1185">Reference proteome</keyword>
<feature type="domain" description="Calcineurin-like phosphoesterase" evidence="3">
    <location>
        <begin position="56"/>
        <end position="170"/>
    </location>
</feature>
<gene>
    <name evidence="4" type="ORF">YP76_16160</name>
</gene>
<keyword evidence="2 4" id="KW-0378">Hydrolase</keyword>
<dbReference type="InterPro" id="IPR029052">
    <property type="entry name" value="Metallo-depent_PP-like"/>
</dbReference>